<keyword evidence="1" id="KW-0479">Metal-binding</keyword>
<evidence type="ECO:0000256" key="2">
    <source>
        <dbReference type="SAM" id="MobiDB-lite"/>
    </source>
</evidence>
<dbReference type="EMBL" id="DXFZ01000020">
    <property type="protein sequence ID" value="HIW95148.1"/>
    <property type="molecule type" value="Genomic_DNA"/>
</dbReference>
<feature type="domain" description="SWIM-type" evidence="3">
    <location>
        <begin position="153"/>
        <end position="182"/>
    </location>
</feature>
<feature type="region of interest" description="Disordered" evidence="2">
    <location>
        <begin position="317"/>
        <end position="337"/>
    </location>
</feature>
<evidence type="ECO:0000259" key="3">
    <source>
        <dbReference type="PROSITE" id="PS50966"/>
    </source>
</evidence>
<keyword evidence="1" id="KW-0862">Zinc</keyword>
<dbReference type="InterPro" id="IPR007527">
    <property type="entry name" value="Znf_SWIM"/>
</dbReference>
<evidence type="ECO:0000313" key="5">
    <source>
        <dbReference type="Proteomes" id="UP000824189"/>
    </source>
</evidence>
<feature type="region of interest" description="Disordered" evidence="2">
    <location>
        <begin position="214"/>
        <end position="241"/>
    </location>
</feature>
<evidence type="ECO:0000313" key="4">
    <source>
        <dbReference type="EMBL" id="HIW95148.1"/>
    </source>
</evidence>
<reference evidence="4" key="2">
    <citation type="submission" date="2021-04" db="EMBL/GenBank/DDBJ databases">
        <authorList>
            <person name="Gilroy R."/>
        </authorList>
    </citation>
    <scope>NUCLEOTIDE SEQUENCE</scope>
    <source>
        <strain evidence="4">4376</strain>
    </source>
</reference>
<organism evidence="4 5">
    <name type="scientific">Candidatus Corynebacterium gallistercoris</name>
    <dbReference type="NCBI Taxonomy" id="2838530"/>
    <lineage>
        <taxon>Bacteria</taxon>
        <taxon>Bacillati</taxon>
        <taxon>Actinomycetota</taxon>
        <taxon>Actinomycetes</taxon>
        <taxon>Mycobacteriales</taxon>
        <taxon>Corynebacteriaceae</taxon>
        <taxon>Corynebacterium</taxon>
    </lineage>
</organism>
<proteinExistence type="predicted"/>
<accession>A0A9D1RVQ6</accession>
<dbReference type="AlphaFoldDB" id="A0A9D1RVQ6"/>
<dbReference type="PANTHER" id="PTHR38133">
    <property type="entry name" value="SLR1429 PROTEIN"/>
    <property type="match status" value="1"/>
</dbReference>
<gene>
    <name evidence="4" type="ORF">H9867_01470</name>
</gene>
<reference evidence="4" key="1">
    <citation type="journal article" date="2021" name="PeerJ">
        <title>Extensive microbial diversity within the chicken gut microbiome revealed by metagenomics and culture.</title>
        <authorList>
            <person name="Gilroy R."/>
            <person name="Ravi A."/>
            <person name="Getino M."/>
            <person name="Pursley I."/>
            <person name="Horton D.L."/>
            <person name="Alikhan N.F."/>
            <person name="Baker D."/>
            <person name="Gharbi K."/>
            <person name="Hall N."/>
            <person name="Watson M."/>
            <person name="Adriaenssens E.M."/>
            <person name="Foster-Nyarko E."/>
            <person name="Jarju S."/>
            <person name="Secka A."/>
            <person name="Antonio M."/>
            <person name="Oren A."/>
            <person name="Chaudhuri R.R."/>
            <person name="La Ragione R."/>
            <person name="Hildebrand F."/>
            <person name="Pallen M.J."/>
        </authorList>
    </citation>
    <scope>NUCLEOTIDE SEQUENCE</scope>
    <source>
        <strain evidence="4">4376</strain>
    </source>
</reference>
<feature type="compositionally biased region" description="Pro residues" evidence="2">
    <location>
        <begin position="1"/>
        <end position="10"/>
    </location>
</feature>
<evidence type="ECO:0000256" key="1">
    <source>
        <dbReference type="PROSITE-ProRule" id="PRU00325"/>
    </source>
</evidence>
<name>A0A9D1RVQ6_9CORY</name>
<sequence>MSPTQPPGPRSPRRRGRARWGNNVVMADFGGKNKRKADAPSPRATSTTVEPESWAGSTVMEAIVAATDSGRISRGRDYYRSQKVLSVQFEPNVVVGLVAGSQLEPFEVSIHLQPLMKKVKAFLTSEFMGDGSYIRSLSAGNNPGPEIGGELLRTGHLTRTRCTCPDPATVCKHAVALAYAVAERITAQPSLLLQWRGLDSTAIFGSLRLVSQPHGDEEVDTAEKKSNENPALPGRTLSLVDDEPDQVDPAAFWGPTDRITWDSFHPEPGLNQGDRHVLLKALRTVSWSTVDQVNTLHELELCYEALTEATALFDMKRHGHDDGAAPSHPHANNDHED</sequence>
<comment type="caution">
    <text evidence="4">The sequence shown here is derived from an EMBL/GenBank/DDBJ whole genome shotgun (WGS) entry which is preliminary data.</text>
</comment>
<feature type="region of interest" description="Disordered" evidence="2">
    <location>
        <begin position="1"/>
        <end position="51"/>
    </location>
</feature>
<protein>
    <recommendedName>
        <fullName evidence="3">SWIM-type domain-containing protein</fullName>
    </recommendedName>
</protein>
<dbReference type="Proteomes" id="UP000824189">
    <property type="component" value="Unassembled WGS sequence"/>
</dbReference>
<dbReference type="PANTHER" id="PTHR38133:SF1">
    <property type="entry name" value="SLR1429 PROTEIN"/>
    <property type="match status" value="1"/>
</dbReference>
<dbReference type="PROSITE" id="PS50966">
    <property type="entry name" value="ZF_SWIM"/>
    <property type="match status" value="1"/>
</dbReference>
<keyword evidence="1" id="KW-0863">Zinc-finger</keyword>
<dbReference type="GO" id="GO:0008270">
    <property type="term" value="F:zinc ion binding"/>
    <property type="evidence" value="ECO:0007669"/>
    <property type="project" value="UniProtKB-KW"/>
</dbReference>